<name>A0A2N5JBE9_9BIFI</name>
<sequence length="167" mass="18719">MGSGYKGAYSSGGSQPYQPTYHVVKSMLELDRKAGIYKPGRGYFKNPTRTDLEHAIKGDSIMFEGEKAGGDFMYALTIDGRIIFGKRRNPYNSNGRSPHPTLIGGKDPVVQAAGIMKFKNGQIVSFDDQSGHYRPSSKSMDKVKASLRKIYNKNHDLFSKNFTWRKK</sequence>
<evidence type="ECO:0000313" key="2">
    <source>
        <dbReference type="Proteomes" id="UP000235050"/>
    </source>
</evidence>
<reference evidence="1 2" key="1">
    <citation type="submission" date="2017-07" db="EMBL/GenBank/DDBJ databases">
        <title>Bifidobacterium novel species.</title>
        <authorList>
            <person name="Lugli G.A."/>
            <person name="Milani C."/>
            <person name="Duranti S."/>
            <person name="Mangifesta M."/>
        </authorList>
    </citation>
    <scope>NUCLEOTIDE SEQUENCE [LARGE SCALE GENOMIC DNA]</scope>
    <source>
        <strain evidence="2">Uis1B</strain>
    </source>
</reference>
<proteinExistence type="predicted"/>
<comment type="caution">
    <text evidence="1">The sequence shown here is derived from an EMBL/GenBank/DDBJ whole genome shotgun (WGS) entry which is preliminary data.</text>
</comment>
<evidence type="ECO:0000313" key="1">
    <source>
        <dbReference type="EMBL" id="PLS31536.1"/>
    </source>
</evidence>
<organism evidence="1 2">
    <name type="scientific">Bifidobacterium margollesii</name>
    <dbReference type="NCBI Taxonomy" id="2020964"/>
    <lineage>
        <taxon>Bacteria</taxon>
        <taxon>Bacillati</taxon>
        <taxon>Actinomycetota</taxon>
        <taxon>Actinomycetes</taxon>
        <taxon>Bifidobacteriales</taxon>
        <taxon>Bifidobacteriaceae</taxon>
        <taxon>Bifidobacterium</taxon>
    </lineage>
</organism>
<gene>
    <name evidence="1" type="ORF">Uis1B_0527</name>
</gene>
<dbReference type="EMBL" id="NMWU01000008">
    <property type="protein sequence ID" value="PLS31536.1"/>
    <property type="molecule type" value="Genomic_DNA"/>
</dbReference>
<dbReference type="Proteomes" id="UP000235050">
    <property type="component" value="Unassembled WGS sequence"/>
</dbReference>
<keyword evidence="2" id="KW-1185">Reference proteome</keyword>
<accession>A0A2N5JBE9</accession>
<protein>
    <submittedName>
        <fullName evidence="1">Uncharacterized protein</fullName>
    </submittedName>
</protein>
<dbReference type="AlphaFoldDB" id="A0A2N5JBE9"/>
<dbReference type="OrthoDB" id="3232440at2"/>